<keyword evidence="1" id="KW-1133">Transmembrane helix</keyword>
<proteinExistence type="predicted"/>
<gene>
    <name evidence="2" type="ORF">METZ01_LOCUS310268</name>
</gene>
<keyword evidence="1" id="KW-0812">Transmembrane</keyword>
<protein>
    <recommendedName>
        <fullName evidence="3">Heme exporter protein D</fullName>
    </recommendedName>
</protein>
<keyword evidence="1" id="KW-0472">Membrane</keyword>
<feature type="transmembrane region" description="Helical" evidence="1">
    <location>
        <begin position="6"/>
        <end position="26"/>
    </location>
</feature>
<evidence type="ECO:0000256" key="1">
    <source>
        <dbReference type="SAM" id="Phobius"/>
    </source>
</evidence>
<evidence type="ECO:0000313" key="2">
    <source>
        <dbReference type="EMBL" id="SVC57414.1"/>
    </source>
</evidence>
<accession>A0A382N8B1</accession>
<dbReference type="AlphaFoldDB" id="A0A382N8B1"/>
<organism evidence="2">
    <name type="scientific">marine metagenome</name>
    <dbReference type="NCBI Taxonomy" id="408172"/>
    <lineage>
        <taxon>unclassified sequences</taxon>
        <taxon>metagenomes</taxon>
        <taxon>ecological metagenomes</taxon>
    </lineage>
</organism>
<name>A0A382N8B1_9ZZZZ</name>
<evidence type="ECO:0008006" key="3">
    <source>
        <dbReference type="Google" id="ProtNLM"/>
    </source>
</evidence>
<dbReference type="EMBL" id="UINC01098692">
    <property type="protein sequence ID" value="SVC57414.1"/>
    <property type="molecule type" value="Genomic_DNA"/>
</dbReference>
<sequence>MNGYGTYVWSAFLFTLISFAVLYAVIKMQLVKEQIKFNAKFVSLTSDKIQSAKAQATYREILANTSTSKI</sequence>
<reference evidence="2" key="1">
    <citation type="submission" date="2018-05" db="EMBL/GenBank/DDBJ databases">
        <authorList>
            <person name="Lanie J.A."/>
            <person name="Ng W.-L."/>
            <person name="Kazmierczak K.M."/>
            <person name="Andrzejewski T.M."/>
            <person name="Davidsen T.M."/>
            <person name="Wayne K.J."/>
            <person name="Tettelin H."/>
            <person name="Glass J.I."/>
            <person name="Rusch D."/>
            <person name="Podicherti R."/>
            <person name="Tsui H.-C.T."/>
            <person name="Winkler M.E."/>
        </authorList>
    </citation>
    <scope>NUCLEOTIDE SEQUENCE</scope>
</reference>